<evidence type="ECO:0000256" key="8">
    <source>
        <dbReference type="ARBA" id="ARBA00022737"/>
    </source>
</evidence>
<keyword evidence="4 13" id="KW-0813">Transport</keyword>
<dbReference type="InterPro" id="IPR047664">
    <property type="entry name" value="SWEET"/>
</dbReference>
<feature type="transmembrane region" description="Helical" evidence="13">
    <location>
        <begin position="96"/>
        <end position="114"/>
    </location>
</feature>
<evidence type="ECO:0000256" key="13">
    <source>
        <dbReference type="RuleBase" id="RU910715"/>
    </source>
</evidence>
<proteinExistence type="inferred from homology"/>
<evidence type="ECO:0000256" key="1">
    <source>
        <dbReference type="ARBA" id="ARBA00004651"/>
    </source>
</evidence>
<feature type="transmembrane region" description="Helical" evidence="13">
    <location>
        <begin position="6"/>
        <end position="29"/>
    </location>
</feature>
<dbReference type="Pfam" id="PF03083">
    <property type="entry name" value="MtN3_slv"/>
    <property type="match status" value="2"/>
</dbReference>
<comment type="subcellular location">
    <subcellularLocation>
        <location evidence="1 13">Cell membrane</location>
        <topology evidence="1 13">Multi-pass membrane protein</topology>
    </subcellularLocation>
    <subcellularLocation>
        <location evidence="2">Golgi apparatus membrane</location>
        <topology evidence="2">Multi-pass membrane protein</topology>
    </subcellularLocation>
</comment>
<comment type="function">
    <text evidence="12">Mediates both low-affinity uptake and efflux of sugar across the membrane.</text>
</comment>
<accession>A0A9P0B339</accession>
<gene>
    <name evidence="14" type="ORF">MELIAE_LOCUS6142</name>
</gene>
<evidence type="ECO:0000256" key="9">
    <source>
        <dbReference type="ARBA" id="ARBA00022989"/>
    </source>
</evidence>
<reference evidence="14" key="1">
    <citation type="submission" date="2021-12" db="EMBL/GenBank/DDBJ databases">
        <authorList>
            <person name="King R."/>
        </authorList>
    </citation>
    <scope>NUCLEOTIDE SEQUENCE</scope>
</reference>
<dbReference type="GO" id="GO:0051119">
    <property type="term" value="F:sugar transmembrane transporter activity"/>
    <property type="evidence" value="ECO:0007669"/>
    <property type="project" value="InterPro"/>
</dbReference>
<feature type="transmembrane region" description="Helical" evidence="13">
    <location>
        <begin position="158"/>
        <end position="179"/>
    </location>
</feature>
<name>A0A9P0B339_BRAAE</name>
<evidence type="ECO:0000313" key="14">
    <source>
        <dbReference type="EMBL" id="CAH0554594.1"/>
    </source>
</evidence>
<protein>
    <recommendedName>
        <fullName evidence="13">Sugar transporter SWEET</fullName>
    </recommendedName>
</protein>
<organism evidence="14 15">
    <name type="scientific">Brassicogethes aeneus</name>
    <name type="common">Rape pollen beetle</name>
    <name type="synonym">Meligethes aeneus</name>
    <dbReference type="NCBI Taxonomy" id="1431903"/>
    <lineage>
        <taxon>Eukaryota</taxon>
        <taxon>Metazoa</taxon>
        <taxon>Ecdysozoa</taxon>
        <taxon>Arthropoda</taxon>
        <taxon>Hexapoda</taxon>
        <taxon>Insecta</taxon>
        <taxon>Pterygota</taxon>
        <taxon>Neoptera</taxon>
        <taxon>Endopterygota</taxon>
        <taxon>Coleoptera</taxon>
        <taxon>Polyphaga</taxon>
        <taxon>Cucujiformia</taxon>
        <taxon>Nitidulidae</taxon>
        <taxon>Meligethinae</taxon>
        <taxon>Brassicogethes</taxon>
    </lineage>
</organism>
<dbReference type="EMBL" id="OV121135">
    <property type="protein sequence ID" value="CAH0554594.1"/>
    <property type="molecule type" value="Genomic_DNA"/>
</dbReference>
<sequence length="220" mass="24594">MDSEDFKNFLGITASICAILQFLTGILVCQKVIQNKSTGDNSSFPFVSGCLSTALWLRYGFLIEDKSIIFVNAVGSLLFIAYVVVFYLYSIKTEYIIRQIITCGLILLATLLYVKNASNLEEAQNHLGLICTGVTILFFAAPLSSLMHVIRVKNTESLPYPIILASFVVCIQWLLYGYLLEDMFIQIPNFLGALLSGFQLGLFYVYPTNNKSKLYSSDII</sequence>
<comment type="similarity">
    <text evidence="3 13">Belongs to the SWEET sugar transporter family.</text>
</comment>
<dbReference type="FunFam" id="1.20.1280.290:FF:000010">
    <property type="entry name" value="Sugar transporter SWEET"/>
    <property type="match status" value="1"/>
</dbReference>
<evidence type="ECO:0000256" key="11">
    <source>
        <dbReference type="ARBA" id="ARBA00023136"/>
    </source>
</evidence>
<dbReference type="InterPro" id="IPR004316">
    <property type="entry name" value="SWEET_rpt"/>
</dbReference>
<dbReference type="Gene3D" id="1.20.1280.290">
    <property type="match status" value="2"/>
</dbReference>
<dbReference type="OrthoDB" id="409725at2759"/>
<feature type="transmembrane region" description="Helical" evidence="13">
    <location>
        <begin position="41"/>
        <end position="61"/>
    </location>
</feature>
<comment type="function">
    <text evidence="13">Mediates sugar transport across membranes.</text>
</comment>
<keyword evidence="8" id="KW-0677">Repeat</keyword>
<keyword evidence="5" id="KW-1003">Cell membrane</keyword>
<evidence type="ECO:0000256" key="2">
    <source>
        <dbReference type="ARBA" id="ARBA00004653"/>
    </source>
</evidence>
<feature type="transmembrane region" description="Helical" evidence="13">
    <location>
        <begin position="126"/>
        <end position="146"/>
    </location>
</feature>
<keyword evidence="10" id="KW-0333">Golgi apparatus</keyword>
<feature type="transmembrane region" description="Helical" evidence="13">
    <location>
        <begin position="185"/>
        <end position="206"/>
    </location>
</feature>
<feature type="transmembrane region" description="Helical" evidence="13">
    <location>
        <begin position="67"/>
        <end position="89"/>
    </location>
</feature>
<dbReference type="GO" id="GO:0000139">
    <property type="term" value="C:Golgi membrane"/>
    <property type="evidence" value="ECO:0007669"/>
    <property type="project" value="UniProtKB-SubCell"/>
</dbReference>
<dbReference type="AlphaFoldDB" id="A0A9P0B339"/>
<evidence type="ECO:0000256" key="7">
    <source>
        <dbReference type="ARBA" id="ARBA00022692"/>
    </source>
</evidence>
<dbReference type="GO" id="GO:0005886">
    <property type="term" value="C:plasma membrane"/>
    <property type="evidence" value="ECO:0007669"/>
    <property type="project" value="UniProtKB-SubCell"/>
</dbReference>
<evidence type="ECO:0000256" key="6">
    <source>
        <dbReference type="ARBA" id="ARBA00022597"/>
    </source>
</evidence>
<keyword evidence="15" id="KW-1185">Reference proteome</keyword>
<keyword evidence="7 13" id="KW-0812">Transmembrane</keyword>
<evidence type="ECO:0000256" key="10">
    <source>
        <dbReference type="ARBA" id="ARBA00023034"/>
    </source>
</evidence>
<evidence type="ECO:0000256" key="5">
    <source>
        <dbReference type="ARBA" id="ARBA00022475"/>
    </source>
</evidence>
<dbReference type="Proteomes" id="UP001154078">
    <property type="component" value="Chromosome 4"/>
</dbReference>
<evidence type="ECO:0000313" key="15">
    <source>
        <dbReference type="Proteomes" id="UP001154078"/>
    </source>
</evidence>
<evidence type="ECO:0000256" key="12">
    <source>
        <dbReference type="ARBA" id="ARBA00055578"/>
    </source>
</evidence>
<keyword evidence="9 13" id="KW-1133">Transmembrane helix</keyword>
<evidence type="ECO:0000256" key="4">
    <source>
        <dbReference type="ARBA" id="ARBA00022448"/>
    </source>
</evidence>
<keyword evidence="6 13" id="KW-0762">Sugar transport</keyword>
<keyword evidence="11 13" id="KW-0472">Membrane</keyword>
<evidence type="ECO:0000256" key="3">
    <source>
        <dbReference type="ARBA" id="ARBA00007809"/>
    </source>
</evidence>
<dbReference type="PANTHER" id="PTHR10791">
    <property type="entry name" value="RAG1-ACTIVATING PROTEIN 1"/>
    <property type="match status" value="1"/>
</dbReference>
<dbReference type="PANTHER" id="PTHR10791:SF112">
    <property type="entry name" value="SUGAR TRANSPORTER SWEET1"/>
    <property type="match status" value="1"/>
</dbReference>
<dbReference type="FunFam" id="1.20.1280.290:FF:000004">
    <property type="entry name" value="Sugar transporter SWEET"/>
    <property type="match status" value="1"/>
</dbReference>